<feature type="domain" description="BTB" evidence="1">
    <location>
        <begin position="23"/>
        <end position="96"/>
    </location>
</feature>
<dbReference type="EMBL" id="CAMKVN010000981">
    <property type="protein sequence ID" value="CAI2172781.1"/>
    <property type="molecule type" value="Genomic_DNA"/>
</dbReference>
<dbReference type="Pfam" id="PF07707">
    <property type="entry name" value="BACK"/>
    <property type="match status" value="1"/>
</dbReference>
<dbReference type="Pfam" id="PF07534">
    <property type="entry name" value="TLD"/>
    <property type="match status" value="1"/>
</dbReference>
<protein>
    <submittedName>
        <fullName evidence="3">15025_t:CDS:1</fullName>
    </submittedName>
</protein>
<dbReference type="InterPro" id="IPR000210">
    <property type="entry name" value="BTB/POZ_dom"/>
</dbReference>
<dbReference type="InterPro" id="IPR011705">
    <property type="entry name" value="BACK"/>
</dbReference>
<dbReference type="InterPro" id="IPR052407">
    <property type="entry name" value="BTB_POZ_domain_cont_9"/>
</dbReference>
<dbReference type="CDD" id="cd18186">
    <property type="entry name" value="BTB_POZ_ZBTB_KLHL-like"/>
    <property type="match status" value="1"/>
</dbReference>
<reference evidence="3" key="1">
    <citation type="submission" date="2022-08" db="EMBL/GenBank/DDBJ databases">
        <authorList>
            <person name="Kallberg Y."/>
            <person name="Tangrot J."/>
            <person name="Rosling A."/>
        </authorList>
    </citation>
    <scope>NUCLEOTIDE SEQUENCE</scope>
    <source>
        <strain evidence="3">Wild A</strain>
    </source>
</reference>
<dbReference type="GO" id="GO:0005737">
    <property type="term" value="C:cytoplasm"/>
    <property type="evidence" value="ECO:0007669"/>
    <property type="project" value="TreeGrafter"/>
</dbReference>
<accession>A0A9W4SKG8</accession>
<feature type="domain" description="TLDc" evidence="2">
    <location>
        <begin position="301"/>
        <end position="472"/>
    </location>
</feature>
<keyword evidence="4" id="KW-1185">Reference proteome</keyword>
<dbReference type="OrthoDB" id="1893551at2759"/>
<dbReference type="Gene3D" id="3.30.710.10">
    <property type="entry name" value="Potassium Channel Kv1.1, Chain A"/>
    <property type="match status" value="1"/>
</dbReference>
<organism evidence="3 4">
    <name type="scientific">Funneliformis geosporum</name>
    <dbReference type="NCBI Taxonomy" id="1117311"/>
    <lineage>
        <taxon>Eukaryota</taxon>
        <taxon>Fungi</taxon>
        <taxon>Fungi incertae sedis</taxon>
        <taxon>Mucoromycota</taxon>
        <taxon>Glomeromycotina</taxon>
        <taxon>Glomeromycetes</taxon>
        <taxon>Glomerales</taxon>
        <taxon>Glomeraceae</taxon>
        <taxon>Funneliformis</taxon>
    </lineage>
</organism>
<sequence>MNSIFHSGLSKDLSLILNDSDDFNVIIQAGENQNTKEFRAHSVILRARSPYFKTAFSSSWIAKKDNMIIFNKPNVTPIVFDMILKYIYMGELVLTNQSVEDILGLLIASDELLLEELFEYIQDYLIKGYNSWIQQNFVLVLNTVFKLASCKKLQNYCLESICTNPRSFITAENFSSLDKCILYGLLERDDFAIQEIDIWDGLIKWGIEQTPGLGNMNCNRANWNQENYEALKKTLSQFIPLIRFVKISRAEFYDQVRPYKAIIPKNLYEEIKEFYYKDTLPKSIIITPRRPASTIINPASTIIKPELVTIVANWIDRNDSNSLSSNNNYKFNLIYLKSRDGFDCATFNNKCSGQGPFVVLVRVESKKIYGGYNPIGYALRSNKWISSSNSFIFSFENDQDIYNMKIGRLINENRCIYENYHSTFIDFGYQLFIKCYYGSRLFLENNCEKGFYDIFNCIDSLLIEEIEVFGVVKI</sequence>
<evidence type="ECO:0000259" key="2">
    <source>
        <dbReference type="PROSITE" id="PS51886"/>
    </source>
</evidence>
<dbReference type="PROSITE" id="PS51886">
    <property type="entry name" value="TLDC"/>
    <property type="match status" value="1"/>
</dbReference>
<dbReference type="InterPro" id="IPR011333">
    <property type="entry name" value="SKP1/BTB/POZ_sf"/>
</dbReference>
<gene>
    <name evidence="3" type="ORF">FWILDA_LOCUS5753</name>
</gene>
<dbReference type="InterPro" id="IPR006571">
    <property type="entry name" value="TLDc_dom"/>
</dbReference>
<dbReference type="SMART" id="SM00225">
    <property type="entry name" value="BTB"/>
    <property type="match status" value="1"/>
</dbReference>
<dbReference type="Pfam" id="PF00651">
    <property type="entry name" value="BTB"/>
    <property type="match status" value="1"/>
</dbReference>
<dbReference type="SUPFAM" id="SSF54695">
    <property type="entry name" value="POZ domain"/>
    <property type="match status" value="1"/>
</dbReference>
<dbReference type="AlphaFoldDB" id="A0A9W4SKG8"/>
<dbReference type="PROSITE" id="PS50097">
    <property type="entry name" value="BTB"/>
    <property type="match status" value="1"/>
</dbReference>
<dbReference type="Proteomes" id="UP001153678">
    <property type="component" value="Unassembled WGS sequence"/>
</dbReference>
<dbReference type="PANTHER" id="PTHR46306:SF1">
    <property type="entry name" value="BTB_POZ DOMAIN-CONTAINING PROTEIN 9"/>
    <property type="match status" value="1"/>
</dbReference>
<evidence type="ECO:0000313" key="3">
    <source>
        <dbReference type="EMBL" id="CAI2172781.1"/>
    </source>
</evidence>
<name>A0A9W4SKG8_9GLOM</name>
<evidence type="ECO:0000313" key="4">
    <source>
        <dbReference type="Proteomes" id="UP001153678"/>
    </source>
</evidence>
<dbReference type="Gene3D" id="1.25.40.420">
    <property type="match status" value="1"/>
</dbReference>
<evidence type="ECO:0000259" key="1">
    <source>
        <dbReference type="PROSITE" id="PS50097"/>
    </source>
</evidence>
<proteinExistence type="predicted"/>
<comment type="caution">
    <text evidence="3">The sequence shown here is derived from an EMBL/GenBank/DDBJ whole genome shotgun (WGS) entry which is preliminary data.</text>
</comment>
<dbReference type="PANTHER" id="PTHR46306">
    <property type="entry name" value="BTB/POZ DOMAIN-CONTAINING PROTEIN 9"/>
    <property type="match status" value="1"/>
</dbReference>